<evidence type="ECO:0000313" key="2">
    <source>
        <dbReference type="EMBL" id="KTD56223.1"/>
    </source>
</evidence>
<sequence>MKFKYKTPKTHQSKKIDLSGNDSESSKSPGKNGGSLELTLAQATEGYLLSSNSRKNNGFFGKTTLLSLASKGGNGCDGLRVREKDGYYSTVAEEGTNGSDAGNGGHVCITVTKDNLALLDAIVAIDTRAGKPGKAGVHGVRAANGKNYSYPLYPGREGHAGSCTFRVLDDGSIKMYESPYQLSLSLVSVNNLNPLGLNPEDTIEIQLALANTGPMDSPENISLGFVSTDMKYQGKEKPEFNQILAGRYKTVNISFQVLSKNDVKKDETRESSLPSNLNIRFFAYNPRLDKAYNGSEITVSLPVASESSITMQP</sequence>
<reference evidence="2 3" key="1">
    <citation type="submission" date="2015-11" db="EMBL/GenBank/DDBJ databases">
        <title>Genomic analysis of 38 Legionella species identifies large and diverse effector repertoires.</title>
        <authorList>
            <person name="Burstein D."/>
            <person name="Amaro F."/>
            <person name="Zusman T."/>
            <person name="Lifshitz Z."/>
            <person name="Cohen O."/>
            <person name="Gilbert J.A."/>
            <person name="Pupko T."/>
            <person name="Shuman H.A."/>
            <person name="Segal G."/>
        </authorList>
    </citation>
    <scope>NUCLEOTIDE SEQUENCE [LARGE SCALE GENOMIC DNA]</scope>
    <source>
        <strain evidence="2 3">ATCC 49655</strain>
    </source>
</reference>
<feature type="compositionally biased region" description="Basic residues" evidence="1">
    <location>
        <begin position="1"/>
        <end position="13"/>
    </location>
</feature>
<dbReference type="EMBL" id="LNYW01000075">
    <property type="protein sequence ID" value="KTD56223.1"/>
    <property type="molecule type" value="Genomic_DNA"/>
</dbReference>
<dbReference type="STRING" id="1122169.Lsha_2911"/>
<dbReference type="RefSeq" id="WP_040524194.1">
    <property type="nucleotide sequence ID" value="NZ_KB892410.1"/>
</dbReference>
<evidence type="ECO:0000256" key="1">
    <source>
        <dbReference type="SAM" id="MobiDB-lite"/>
    </source>
</evidence>
<dbReference type="Proteomes" id="UP000054600">
    <property type="component" value="Unassembled WGS sequence"/>
</dbReference>
<gene>
    <name evidence="2" type="ORF">Lsha_2911</name>
</gene>
<proteinExistence type="predicted"/>
<feature type="region of interest" description="Disordered" evidence="1">
    <location>
        <begin position="1"/>
        <end position="35"/>
    </location>
</feature>
<name>A0A0W0YHV0_9GAMM</name>
<keyword evidence="3" id="KW-1185">Reference proteome</keyword>
<dbReference type="PATRIC" id="fig|1122169.6.peg.3350"/>
<evidence type="ECO:0000313" key="3">
    <source>
        <dbReference type="Proteomes" id="UP000054600"/>
    </source>
</evidence>
<dbReference type="AlphaFoldDB" id="A0A0W0YHV0"/>
<feature type="compositionally biased region" description="Polar residues" evidence="1">
    <location>
        <begin position="20"/>
        <end position="29"/>
    </location>
</feature>
<protein>
    <submittedName>
        <fullName evidence="2">Uncharacterized protein</fullName>
    </submittedName>
</protein>
<accession>A0A0W0YHV0</accession>
<organism evidence="2 3">
    <name type="scientific">Legionella shakespearei DSM 23087</name>
    <dbReference type="NCBI Taxonomy" id="1122169"/>
    <lineage>
        <taxon>Bacteria</taxon>
        <taxon>Pseudomonadati</taxon>
        <taxon>Pseudomonadota</taxon>
        <taxon>Gammaproteobacteria</taxon>
        <taxon>Legionellales</taxon>
        <taxon>Legionellaceae</taxon>
        <taxon>Legionella</taxon>
    </lineage>
</organism>
<comment type="caution">
    <text evidence="2">The sequence shown here is derived from an EMBL/GenBank/DDBJ whole genome shotgun (WGS) entry which is preliminary data.</text>
</comment>